<dbReference type="PANTHER" id="PTHR44196">
    <property type="entry name" value="DEHYDROGENASE/REDUCTASE SDR FAMILY MEMBER 7B"/>
    <property type="match status" value="1"/>
</dbReference>
<evidence type="ECO:0000256" key="3">
    <source>
        <dbReference type="RuleBase" id="RU000363"/>
    </source>
</evidence>
<keyword evidence="5" id="KW-1133">Transmembrane helix</keyword>
<comment type="similarity">
    <text evidence="1 3">Belongs to the short-chain dehydrogenases/reductases (SDR) family.</text>
</comment>
<protein>
    <submittedName>
        <fullName evidence="7">SDR family NAD(P)-dependent oxidoreductase</fullName>
    </submittedName>
</protein>
<dbReference type="InterPro" id="IPR057326">
    <property type="entry name" value="KR_dom"/>
</dbReference>
<reference evidence="7" key="1">
    <citation type="submission" date="2019-12" db="EMBL/GenBank/DDBJ databases">
        <title>Comparative genomics gives insights into the taxonomy of the Azoarcus-Aromatoleum group and reveals separate origins of nif in the plant-associated Azoarcus and non-plant-associated Aromatoleum sub-groups.</title>
        <authorList>
            <person name="Lafos M."/>
            <person name="Maluk M."/>
            <person name="Batista M."/>
            <person name="Junghare M."/>
            <person name="Carmona M."/>
            <person name="Faoro H."/>
            <person name="Cruz L.M."/>
            <person name="Battistoni F."/>
            <person name="De Souza E."/>
            <person name="Pedrosa F."/>
            <person name="Chen W.-M."/>
            <person name="Poole P.S."/>
            <person name="Dixon R.A."/>
            <person name="James E.K."/>
        </authorList>
    </citation>
    <scope>NUCLEOTIDE SEQUENCE</scope>
    <source>
        <strain evidence="7">U120</strain>
    </source>
</reference>
<feature type="domain" description="Ketoreductase" evidence="6">
    <location>
        <begin position="4"/>
        <end position="187"/>
    </location>
</feature>
<dbReference type="InterPro" id="IPR036291">
    <property type="entry name" value="NAD(P)-bd_dom_sf"/>
</dbReference>
<organism evidence="7 8">
    <name type="scientific">Aromatoleum buckelii</name>
    <dbReference type="NCBI Taxonomy" id="200254"/>
    <lineage>
        <taxon>Bacteria</taxon>
        <taxon>Pseudomonadati</taxon>
        <taxon>Pseudomonadota</taxon>
        <taxon>Betaproteobacteria</taxon>
        <taxon>Rhodocyclales</taxon>
        <taxon>Rhodocyclaceae</taxon>
        <taxon>Aromatoleum</taxon>
    </lineage>
</organism>
<dbReference type="EMBL" id="WTVH01000030">
    <property type="protein sequence ID" value="NMF94494.1"/>
    <property type="molecule type" value="Genomic_DNA"/>
</dbReference>
<dbReference type="InterPro" id="IPR002347">
    <property type="entry name" value="SDR_fam"/>
</dbReference>
<name>A0ABX1N5D1_9RHOO</name>
<feature type="transmembrane region" description="Helical" evidence="5">
    <location>
        <begin position="308"/>
        <end position="328"/>
    </location>
</feature>
<dbReference type="PROSITE" id="PS00061">
    <property type="entry name" value="ADH_SHORT"/>
    <property type="match status" value="1"/>
</dbReference>
<dbReference type="Proteomes" id="UP000601990">
    <property type="component" value="Unassembled WGS sequence"/>
</dbReference>
<evidence type="ECO:0000256" key="4">
    <source>
        <dbReference type="SAM" id="MobiDB-lite"/>
    </source>
</evidence>
<dbReference type="PANTHER" id="PTHR44196:SF1">
    <property type="entry name" value="DEHYDROGENASE_REDUCTASE SDR FAMILY MEMBER 7B"/>
    <property type="match status" value="1"/>
</dbReference>
<sequence>MDKKVVVVTGASAGIGRATAMEFARHGWRVALLARSPEGLEGACRDVAEAGGEALAVPTDVADHAQVDAAAARVEREWGRIDVWVNNAMATVFCDFLHTRPEDFTRSTHVTYLGSVWGTLAALRHMKPRDSGTIVQVGSALAYRSIPLQSAYCGAKSATRGFIDSLRSELIHDKSRVHVTMVQLSAFNTPQFDWARNCMGKRPQPLGTIFQPEIAARGIYWAGTHRRRELWVGLPAAQAILGTRLVPGFLDRRLAFQAYEGQLTDHADPAGRPDNLHEPLPGDRGAHGRFDDRATSSAPALWWATHRWAMVALGLAVLGTIGTLFGVWS</sequence>
<dbReference type="PRINTS" id="PR00081">
    <property type="entry name" value="GDHRDH"/>
</dbReference>
<comment type="caution">
    <text evidence="7">The sequence shown here is derived from an EMBL/GenBank/DDBJ whole genome shotgun (WGS) entry which is preliminary data.</text>
</comment>
<dbReference type="InterPro" id="IPR020904">
    <property type="entry name" value="Sc_DH/Rdtase_CS"/>
</dbReference>
<feature type="region of interest" description="Disordered" evidence="4">
    <location>
        <begin position="265"/>
        <end position="289"/>
    </location>
</feature>
<evidence type="ECO:0000313" key="8">
    <source>
        <dbReference type="Proteomes" id="UP000601990"/>
    </source>
</evidence>
<keyword evidence="8" id="KW-1185">Reference proteome</keyword>
<dbReference type="NCBIfam" id="NF005495">
    <property type="entry name" value="PRK07109.1"/>
    <property type="match status" value="1"/>
</dbReference>
<proteinExistence type="inferred from homology"/>
<evidence type="ECO:0000259" key="6">
    <source>
        <dbReference type="SMART" id="SM00822"/>
    </source>
</evidence>
<dbReference type="SUPFAM" id="SSF51735">
    <property type="entry name" value="NAD(P)-binding Rossmann-fold domains"/>
    <property type="match status" value="1"/>
</dbReference>
<evidence type="ECO:0000256" key="1">
    <source>
        <dbReference type="ARBA" id="ARBA00006484"/>
    </source>
</evidence>
<dbReference type="Pfam" id="PF00106">
    <property type="entry name" value="adh_short"/>
    <property type="match status" value="1"/>
</dbReference>
<gene>
    <name evidence="7" type="ORF">GO608_14285</name>
</gene>
<keyword evidence="5" id="KW-0472">Membrane</keyword>
<keyword evidence="2" id="KW-0560">Oxidoreductase</keyword>
<evidence type="ECO:0000256" key="5">
    <source>
        <dbReference type="SAM" id="Phobius"/>
    </source>
</evidence>
<keyword evidence="5" id="KW-0812">Transmembrane</keyword>
<dbReference type="SMART" id="SM00822">
    <property type="entry name" value="PKS_KR"/>
    <property type="match status" value="1"/>
</dbReference>
<evidence type="ECO:0000313" key="7">
    <source>
        <dbReference type="EMBL" id="NMF94494.1"/>
    </source>
</evidence>
<dbReference type="CDD" id="cd05360">
    <property type="entry name" value="SDR_c3"/>
    <property type="match status" value="1"/>
</dbReference>
<dbReference type="PRINTS" id="PR00080">
    <property type="entry name" value="SDRFAMILY"/>
</dbReference>
<dbReference type="Gene3D" id="3.40.50.720">
    <property type="entry name" value="NAD(P)-binding Rossmann-like Domain"/>
    <property type="match status" value="1"/>
</dbReference>
<dbReference type="RefSeq" id="WP_169199716.1">
    <property type="nucleotide sequence ID" value="NZ_WTVH02000010.1"/>
</dbReference>
<accession>A0ABX1N5D1</accession>
<evidence type="ECO:0000256" key="2">
    <source>
        <dbReference type="ARBA" id="ARBA00023002"/>
    </source>
</evidence>